<evidence type="ECO:0000313" key="4">
    <source>
        <dbReference type="EMBL" id="ELT91897.1"/>
    </source>
</evidence>
<evidence type="ECO:0000256" key="2">
    <source>
        <dbReference type="ARBA" id="ARBA00022837"/>
    </source>
</evidence>
<dbReference type="HOGENOM" id="CLU_061288_2_0_1"/>
<evidence type="ECO:0000313" key="5">
    <source>
        <dbReference type="EnsemblMetazoa" id="CapteP183622"/>
    </source>
</evidence>
<dbReference type="OrthoDB" id="6056548at2759"/>
<feature type="domain" description="EF-hand" evidence="3">
    <location>
        <begin position="9"/>
        <end position="40"/>
    </location>
</feature>
<evidence type="ECO:0000313" key="6">
    <source>
        <dbReference type="Proteomes" id="UP000014760"/>
    </source>
</evidence>
<dbReference type="Gene3D" id="1.10.238.10">
    <property type="entry name" value="EF-hand"/>
    <property type="match status" value="2"/>
</dbReference>
<dbReference type="AlphaFoldDB" id="R7TEJ3"/>
<reference evidence="5" key="3">
    <citation type="submission" date="2015-06" db="UniProtKB">
        <authorList>
            <consortium name="EnsemblMetazoa"/>
        </authorList>
    </citation>
    <scope>IDENTIFICATION</scope>
</reference>
<name>R7TEJ3_CAPTE</name>
<sequence length="145" mass="16177">MDACMQHWEMAEAFAMFDKKGHRMISSEQLGCAMRALGENPTESEILRIKNEVDIIDGGSIGFTEFVKAMNMLCGKMDLEDDIKLAFKIFDTDGDGSISVSELRHVMTNLGDKLSEEEADELLNAVDIDGDGVINFEEFTRMILS</sequence>
<dbReference type="PROSITE" id="PS50222">
    <property type="entry name" value="EF_HAND_2"/>
    <property type="match status" value="3"/>
</dbReference>
<evidence type="ECO:0000256" key="1">
    <source>
        <dbReference type="ARBA" id="ARBA00022737"/>
    </source>
</evidence>
<dbReference type="FunFam" id="1.10.238.10:FF:000001">
    <property type="entry name" value="Calmodulin 1"/>
    <property type="match status" value="1"/>
</dbReference>
<dbReference type="Proteomes" id="UP000014760">
    <property type="component" value="Unassembled WGS sequence"/>
</dbReference>
<dbReference type="InterPro" id="IPR002048">
    <property type="entry name" value="EF_hand_dom"/>
</dbReference>
<dbReference type="InterPro" id="IPR011992">
    <property type="entry name" value="EF-hand-dom_pair"/>
</dbReference>
<proteinExistence type="predicted"/>
<accession>R7TEJ3</accession>
<dbReference type="EMBL" id="AMQN01000339">
    <property type="status" value="NOT_ANNOTATED_CDS"/>
    <property type="molecule type" value="Genomic_DNA"/>
</dbReference>
<dbReference type="GO" id="GO:0005509">
    <property type="term" value="F:calcium ion binding"/>
    <property type="evidence" value="ECO:0007669"/>
    <property type="project" value="InterPro"/>
</dbReference>
<dbReference type="GO" id="GO:0016460">
    <property type="term" value="C:myosin II complex"/>
    <property type="evidence" value="ECO:0007669"/>
    <property type="project" value="TreeGrafter"/>
</dbReference>
<dbReference type="InterPro" id="IPR018247">
    <property type="entry name" value="EF_Hand_1_Ca_BS"/>
</dbReference>
<keyword evidence="1" id="KW-0677">Repeat</keyword>
<dbReference type="EMBL" id="KB310317">
    <property type="protein sequence ID" value="ELT91897.1"/>
    <property type="molecule type" value="Genomic_DNA"/>
</dbReference>
<feature type="domain" description="EF-hand" evidence="3">
    <location>
        <begin position="78"/>
        <end position="113"/>
    </location>
</feature>
<dbReference type="PROSITE" id="PS00018">
    <property type="entry name" value="EF_HAND_1"/>
    <property type="match status" value="2"/>
</dbReference>
<dbReference type="OMA" id="MYKIMEH"/>
<dbReference type="FunCoup" id="R7TEJ3">
    <property type="interactions" value="45"/>
</dbReference>
<organism evidence="4">
    <name type="scientific">Capitella teleta</name>
    <name type="common">Polychaete worm</name>
    <dbReference type="NCBI Taxonomy" id="283909"/>
    <lineage>
        <taxon>Eukaryota</taxon>
        <taxon>Metazoa</taxon>
        <taxon>Spiralia</taxon>
        <taxon>Lophotrochozoa</taxon>
        <taxon>Annelida</taxon>
        <taxon>Polychaeta</taxon>
        <taxon>Sedentaria</taxon>
        <taxon>Scolecida</taxon>
        <taxon>Capitellidae</taxon>
        <taxon>Capitella</taxon>
    </lineage>
</organism>
<reference evidence="4 6" key="2">
    <citation type="journal article" date="2013" name="Nature">
        <title>Insights into bilaterian evolution from three spiralian genomes.</title>
        <authorList>
            <person name="Simakov O."/>
            <person name="Marletaz F."/>
            <person name="Cho S.J."/>
            <person name="Edsinger-Gonzales E."/>
            <person name="Havlak P."/>
            <person name="Hellsten U."/>
            <person name="Kuo D.H."/>
            <person name="Larsson T."/>
            <person name="Lv J."/>
            <person name="Arendt D."/>
            <person name="Savage R."/>
            <person name="Osoegawa K."/>
            <person name="de Jong P."/>
            <person name="Grimwood J."/>
            <person name="Chapman J.A."/>
            <person name="Shapiro H."/>
            <person name="Aerts A."/>
            <person name="Otillar R.P."/>
            <person name="Terry A.Y."/>
            <person name="Boore J.L."/>
            <person name="Grigoriev I.V."/>
            <person name="Lindberg D.R."/>
            <person name="Seaver E.C."/>
            <person name="Weisblat D.A."/>
            <person name="Putnam N.H."/>
            <person name="Rokhsar D.S."/>
        </authorList>
    </citation>
    <scope>NUCLEOTIDE SEQUENCE</scope>
    <source>
        <strain evidence="4 6">I ESC-2004</strain>
    </source>
</reference>
<keyword evidence="6" id="KW-1185">Reference proteome</keyword>
<dbReference type="STRING" id="283909.R7TEJ3"/>
<feature type="domain" description="EF-hand" evidence="3">
    <location>
        <begin position="114"/>
        <end position="145"/>
    </location>
</feature>
<dbReference type="SMART" id="SM00054">
    <property type="entry name" value="EFh"/>
    <property type="match status" value="4"/>
</dbReference>
<dbReference type="SUPFAM" id="SSF47473">
    <property type="entry name" value="EF-hand"/>
    <property type="match status" value="1"/>
</dbReference>
<dbReference type="PANTHER" id="PTHR23048">
    <property type="entry name" value="MYOSIN LIGHT CHAIN 1, 3"/>
    <property type="match status" value="1"/>
</dbReference>
<keyword evidence="2" id="KW-0106">Calcium</keyword>
<evidence type="ECO:0000259" key="3">
    <source>
        <dbReference type="PROSITE" id="PS50222"/>
    </source>
</evidence>
<dbReference type="EnsemblMetazoa" id="CapteT183622">
    <property type="protein sequence ID" value="CapteP183622"/>
    <property type="gene ID" value="CapteG183622"/>
</dbReference>
<protein>
    <recommendedName>
        <fullName evidence="3">EF-hand domain-containing protein</fullName>
    </recommendedName>
</protein>
<reference evidence="6" key="1">
    <citation type="submission" date="2012-12" db="EMBL/GenBank/DDBJ databases">
        <authorList>
            <person name="Hellsten U."/>
            <person name="Grimwood J."/>
            <person name="Chapman J.A."/>
            <person name="Shapiro H."/>
            <person name="Aerts A."/>
            <person name="Otillar R.P."/>
            <person name="Terry A.Y."/>
            <person name="Boore J.L."/>
            <person name="Simakov O."/>
            <person name="Marletaz F."/>
            <person name="Cho S.-J."/>
            <person name="Edsinger-Gonzales E."/>
            <person name="Havlak P."/>
            <person name="Kuo D.-H."/>
            <person name="Larsson T."/>
            <person name="Lv J."/>
            <person name="Arendt D."/>
            <person name="Savage R."/>
            <person name="Osoegawa K."/>
            <person name="de Jong P."/>
            <person name="Lindberg D.R."/>
            <person name="Seaver E.C."/>
            <person name="Weisblat D.A."/>
            <person name="Putnam N.H."/>
            <person name="Grigoriev I.V."/>
            <person name="Rokhsar D.S."/>
        </authorList>
    </citation>
    <scope>NUCLEOTIDE SEQUENCE</scope>
    <source>
        <strain evidence="6">I ESC-2004</strain>
    </source>
</reference>
<dbReference type="CDD" id="cd00051">
    <property type="entry name" value="EFh"/>
    <property type="match status" value="1"/>
</dbReference>
<dbReference type="Pfam" id="PF13499">
    <property type="entry name" value="EF-hand_7"/>
    <property type="match status" value="2"/>
</dbReference>
<dbReference type="InterPro" id="IPR050230">
    <property type="entry name" value="CALM/Myosin/TropC-like"/>
</dbReference>
<gene>
    <name evidence="4" type="ORF">CAPTEDRAFT_183622</name>
</gene>
<dbReference type="PANTHER" id="PTHR23048:SF0">
    <property type="entry name" value="CALMODULIN LIKE 3"/>
    <property type="match status" value="1"/>
</dbReference>